<dbReference type="AlphaFoldDB" id="A0A9Q1ID12"/>
<sequence length="427" mass="46780">MRLETAVTDAVGSADASQAGQGPTVPSPVPETTWGRHCNRSCSCLNGATCLPHNGSCVCSAGYRGPECQHICGAGSFGARLQRAGTLGYCVTKCAHWDITGSSVPVWWSVCQQLYVVTMQTGSCHCPPGWTGRDCSEQCRPGTFGLYCAHVCYCPANTSCNPHTGVCVCASGLAANCIQVRDVDLVVPVTPVEGRVSWGSVVGIVLLVALLLLLLTLLLVYRRRQADKQSRIPTVAYSATRTVNSEYMVPDVPHSYHHYYYNPSYHTLTQSRLPLPQIPNNQDRSIKNTNNQLFCNGKRVERERLGPFGPESNATLPADWKHDEASARKHQGAFGMDRRHSYSTSLAKYYNTGLSKDTPDTDSCSSLNSENLYATIKDLPEPVPRPQDSGYMEMTPLAQRERSYAEISLPPPTTHPLPQGHKTQFPW</sequence>
<dbReference type="InterPro" id="IPR002049">
    <property type="entry name" value="LE_dom"/>
</dbReference>
<dbReference type="SMART" id="SM00181">
    <property type="entry name" value="EGF"/>
    <property type="match status" value="2"/>
</dbReference>
<evidence type="ECO:0000259" key="4">
    <source>
        <dbReference type="PROSITE" id="PS50026"/>
    </source>
</evidence>
<feature type="domain" description="EGF-like" evidence="4">
    <location>
        <begin position="34"/>
        <end position="69"/>
    </location>
</feature>
<evidence type="ECO:0000256" key="3">
    <source>
        <dbReference type="SAM" id="Phobius"/>
    </source>
</evidence>
<evidence type="ECO:0000256" key="1">
    <source>
        <dbReference type="PROSITE-ProRule" id="PRU00076"/>
    </source>
</evidence>
<name>A0A9Q1ID12_SYNKA</name>
<dbReference type="Pfam" id="PF00053">
    <property type="entry name" value="EGF_laminin"/>
    <property type="match status" value="1"/>
</dbReference>
<gene>
    <name evidence="5" type="ORF">SKAU_G00408280</name>
</gene>
<keyword evidence="3" id="KW-0812">Transmembrane</keyword>
<feature type="disulfide bond" evidence="1">
    <location>
        <begin position="59"/>
        <end position="68"/>
    </location>
</feature>
<evidence type="ECO:0000313" key="6">
    <source>
        <dbReference type="Proteomes" id="UP001152622"/>
    </source>
</evidence>
<keyword evidence="1" id="KW-0245">EGF-like domain</keyword>
<protein>
    <recommendedName>
        <fullName evidence="4">EGF-like domain-containing protein</fullName>
    </recommendedName>
</protein>
<feature type="region of interest" description="Disordered" evidence="2">
    <location>
        <begin position="407"/>
        <end position="427"/>
    </location>
</feature>
<accession>A0A9Q1ID12</accession>
<dbReference type="PRINTS" id="PR00011">
    <property type="entry name" value="EGFLAMININ"/>
</dbReference>
<keyword evidence="3" id="KW-0472">Membrane</keyword>
<dbReference type="EMBL" id="JAINUF010000021">
    <property type="protein sequence ID" value="KAJ8335189.1"/>
    <property type="molecule type" value="Genomic_DNA"/>
</dbReference>
<keyword evidence="3" id="KW-1133">Transmembrane helix</keyword>
<feature type="region of interest" description="Disordered" evidence="2">
    <location>
        <begin position="7"/>
        <end position="28"/>
    </location>
</feature>
<reference evidence="5" key="1">
    <citation type="journal article" date="2023" name="Science">
        <title>Genome structures resolve the early diversification of teleost fishes.</title>
        <authorList>
            <person name="Parey E."/>
            <person name="Louis A."/>
            <person name="Montfort J."/>
            <person name="Bouchez O."/>
            <person name="Roques C."/>
            <person name="Iampietro C."/>
            <person name="Lluch J."/>
            <person name="Castinel A."/>
            <person name="Donnadieu C."/>
            <person name="Desvignes T."/>
            <person name="Floi Bucao C."/>
            <person name="Jouanno E."/>
            <person name="Wen M."/>
            <person name="Mejri S."/>
            <person name="Dirks R."/>
            <person name="Jansen H."/>
            <person name="Henkel C."/>
            <person name="Chen W.J."/>
            <person name="Zahm M."/>
            <person name="Cabau C."/>
            <person name="Klopp C."/>
            <person name="Thompson A.W."/>
            <person name="Robinson-Rechavi M."/>
            <person name="Braasch I."/>
            <person name="Lecointre G."/>
            <person name="Bobe J."/>
            <person name="Postlethwait J.H."/>
            <person name="Berthelot C."/>
            <person name="Roest Crollius H."/>
            <person name="Guiguen Y."/>
        </authorList>
    </citation>
    <scope>NUCLEOTIDE SEQUENCE</scope>
    <source>
        <strain evidence="5">WJC10195</strain>
    </source>
</reference>
<organism evidence="5 6">
    <name type="scientific">Synaphobranchus kaupii</name>
    <name type="common">Kaup's arrowtooth eel</name>
    <dbReference type="NCBI Taxonomy" id="118154"/>
    <lineage>
        <taxon>Eukaryota</taxon>
        <taxon>Metazoa</taxon>
        <taxon>Chordata</taxon>
        <taxon>Craniata</taxon>
        <taxon>Vertebrata</taxon>
        <taxon>Euteleostomi</taxon>
        <taxon>Actinopterygii</taxon>
        <taxon>Neopterygii</taxon>
        <taxon>Teleostei</taxon>
        <taxon>Anguilliformes</taxon>
        <taxon>Synaphobranchidae</taxon>
        <taxon>Synaphobranchus</taxon>
    </lineage>
</organism>
<dbReference type="CDD" id="cd00055">
    <property type="entry name" value="EGF_Lam"/>
    <property type="match status" value="1"/>
</dbReference>
<dbReference type="PANTHER" id="PTHR24052:SF12">
    <property type="entry name" value="PLATELET ENDOTHELIAL AGGREGATION RECEPTOR 1"/>
    <property type="match status" value="1"/>
</dbReference>
<comment type="caution">
    <text evidence="1">Lacks conserved residue(s) required for the propagation of feature annotation.</text>
</comment>
<dbReference type="Proteomes" id="UP001152622">
    <property type="component" value="Chromosome 21"/>
</dbReference>
<dbReference type="Gene3D" id="2.170.300.10">
    <property type="entry name" value="Tie2 ligand-binding domain superfamily"/>
    <property type="match status" value="1"/>
</dbReference>
<dbReference type="PANTHER" id="PTHR24052">
    <property type="entry name" value="DELTA-RELATED"/>
    <property type="match status" value="1"/>
</dbReference>
<keyword evidence="6" id="KW-1185">Reference proteome</keyword>
<feature type="transmembrane region" description="Helical" evidence="3">
    <location>
        <begin position="198"/>
        <end position="221"/>
    </location>
</feature>
<evidence type="ECO:0000313" key="5">
    <source>
        <dbReference type="EMBL" id="KAJ8335189.1"/>
    </source>
</evidence>
<dbReference type="InterPro" id="IPR052485">
    <property type="entry name" value="MEGF_diff_regulators"/>
</dbReference>
<dbReference type="GO" id="GO:0016020">
    <property type="term" value="C:membrane"/>
    <property type="evidence" value="ECO:0007669"/>
    <property type="project" value="TreeGrafter"/>
</dbReference>
<dbReference type="PROSITE" id="PS00022">
    <property type="entry name" value="EGF_1"/>
    <property type="match status" value="1"/>
</dbReference>
<dbReference type="OrthoDB" id="10268124at2759"/>
<keyword evidence="1" id="KW-1015">Disulfide bond</keyword>
<dbReference type="InterPro" id="IPR000742">
    <property type="entry name" value="EGF"/>
</dbReference>
<evidence type="ECO:0000256" key="2">
    <source>
        <dbReference type="SAM" id="MobiDB-lite"/>
    </source>
</evidence>
<dbReference type="PROSITE" id="PS50026">
    <property type="entry name" value="EGF_3"/>
    <property type="match status" value="1"/>
</dbReference>
<dbReference type="CDD" id="cd00054">
    <property type="entry name" value="EGF_CA"/>
    <property type="match status" value="1"/>
</dbReference>
<proteinExistence type="predicted"/>
<comment type="caution">
    <text evidence="5">The sequence shown here is derived from an EMBL/GenBank/DDBJ whole genome shotgun (WGS) entry which is preliminary data.</text>
</comment>